<dbReference type="Pfam" id="PF09816">
    <property type="entry name" value="EAF"/>
    <property type="match status" value="1"/>
</dbReference>
<dbReference type="AlphaFoldDB" id="A0A3E2HCP8"/>
<keyword evidence="11" id="KW-1185">Reference proteome</keyword>
<evidence type="ECO:0000259" key="9">
    <source>
        <dbReference type="Pfam" id="PF09816"/>
    </source>
</evidence>
<comment type="similarity">
    <text evidence="2">Belongs to the EAF family.</text>
</comment>
<dbReference type="OrthoDB" id="125903at2759"/>
<sequence>MAAPSIDLDRSAKYPIVLSDALLGKPSKHLYTSIRYNHKPDSSSDAPDPAFLQISDSDPTTYDLSTSNDSDQYVYNGARSSGDGKYVLIFNPAKKHFVLHHLDSTFDMNLVKAPWDDNESSLRSSYPQLETTSPSQPQRKQSKAAKSQSTTSAATDVKRRKAEKPPKKSKPKARSPTPESEADNSDDGLTIEYPDGSAPAQYRYQSTPVFRREPSEEEVSEEDSDDEQDYQKERNEDVDPLKLPSPANNNDMGGITEEDMELDLEAELEQALQETTVEMTHSANENESDESEEE</sequence>
<dbReference type="EMBL" id="NCSJ02000082">
    <property type="protein sequence ID" value="RFU31170.1"/>
    <property type="molecule type" value="Genomic_DNA"/>
</dbReference>
<feature type="domain" description="Transcription elongation factor Eaf N-terminal" evidence="9">
    <location>
        <begin position="14"/>
        <end position="114"/>
    </location>
</feature>
<comment type="subcellular location">
    <subcellularLocation>
        <location evidence="1">Nucleus</location>
    </subcellularLocation>
</comment>
<dbReference type="PANTHER" id="PTHR15970">
    <property type="entry name" value="ELL-ASSOCIATED FACTOR EAF"/>
    <property type="match status" value="1"/>
</dbReference>
<feature type="compositionally biased region" description="Basic residues" evidence="8">
    <location>
        <begin position="158"/>
        <end position="173"/>
    </location>
</feature>
<feature type="compositionally biased region" description="Acidic residues" evidence="8">
    <location>
        <begin position="215"/>
        <end position="228"/>
    </location>
</feature>
<organism evidence="10 11">
    <name type="scientific">Scytalidium lignicola</name>
    <name type="common">Hyphomycete</name>
    <dbReference type="NCBI Taxonomy" id="5539"/>
    <lineage>
        <taxon>Eukaryota</taxon>
        <taxon>Fungi</taxon>
        <taxon>Dikarya</taxon>
        <taxon>Ascomycota</taxon>
        <taxon>Pezizomycotina</taxon>
        <taxon>Leotiomycetes</taxon>
        <taxon>Leotiomycetes incertae sedis</taxon>
        <taxon>Scytalidium</taxon>
    </lineage>
</organism>
<protein>
    <recommendedName>
        <fullName evidence="9">Transcription elongation factor Eaf N-terminal domain-containing protein</fullName>
    </recommendedName>
</protein>
<evidence type="ECO:0000313" key="10">
    <source>
        <dbReference type="EMBL" id="RFU31170.1"/>
    </source>
</evidence>
<keyword evidence="3" id="KW-0597">Phosphoprotein</keyword>
<dbReference type="Proteomes" id="UP000258309">
    <property type="component" value="Unassembled WGS sequence"/>
</dbReference>
<evidence type="ECO:0000313" key="11">
    <source>
        <dbReference type="Proteomes" id="UP000258309"/>
    </source>
</evidence>
<name>A0A3E2HCP8_SCYLI</name>
<dbReference type="PANTHER" id="PTHR15970:SF2">
    <property type="entry name" value="ELL-ASSOCIATED FACTOR EAF"/>
    <property type="match status" value="1"/>
</dbReference>
<feature type="non-terminal residue" evidence="10">
    <location>
        <position position="1"/>
    </location>
</feature>
<dbReference type="InterPro" id="IPR027093">
    <property type="entry name" value="EAF_fam"/>
</dbReference>
<feature type="compositionally biased region" description="Polar residues" evidence="8">
    <location>
        <begin position="121"/>
        <end position="139"/>
    </location>
</feature>
<feature type="compositionally biased region" description="Basic and acidic residues" evidence="8">
    <location>
        <begin position="229"/>
        <end position="240"/>
    </location>
</feature>
<evidence type="ECO:0000256" key="4">
    <source>
        <dbReference type="ARBA" id="ARBA00023015"/>
    </source>
</evidence>
<evidence type="ECO:0000256" key="3">
    <source>
        <dbReference type="ARBA" id="ARBA00022553"/>
    </source>
</evidence>
<dbReference type="GO" id="GO:0032783">
    <property type="term" value="C:super elongation complex"/>
    <property type="evidence" value="ECO:0007669"/>
    <property type="project" value="InterPro"/>
</dbReference>
<dbReference type="InterPro" id="IPR019194">
    <property type="entry name" value="Tscrpt_elong_fac_Eaf_N"/>
</dbReference>
<evidence type="ECO:0000256" key="8">
    <source>
        <dbReference type="SAM" id="MobiDB-lite"/>
    </source>
</evidence>
<feature type="non-terminal residue" evidence="10">
    <location>
        <position position="294"/>
    </location>
</feature>
<feature type="region of interest" description="Disordered" evidence="8">
    <location>
        <begin position="268"/>
        <end position="294"/>
    </location>
</feature>
<comment type="caution">
    <text evidence="10">The sequence shown here is derived from an EMBL/GenBank/DDBJ whole genome shotgun (WGS) entry which is preliminary data.</text>
</comment>
<keyword evidence="5" id="KW-0010">Activator</keyword>
<evidence type="ECO:0000256" key="2">
    <source>
        <dbReference type="ARBA" id="ARBA00007798"/>
    </source>
</evidence>
<keyword evidence="7" id="KW-0539">Nucleus</keyword>
<dbReference type="GO" id="GO:0006368">
    <property type="term" value="P:transcription elongation by RNA polymerase II"/>
    <property type="evidence" value="ECO:0007669"/>
    <property type="project" value="InterPro"/>
</dbReference>
<dbReference type="OMA" id="NLTSAPW"/>
<evidence type="ECO:0000256" key="1">
    <source>
        <dbReference type="ARBA" id="ARBA00004123"/>
    </source>
</evidence>
<feature type="compositionally biased region" description="Low complexity" evidence="8">
    <location>
        <begin position="144"/>
        <end position="155"/>
    </location>
</feature>
<reference evidence="10 11" key="1">
    <citation type="submission" date="2018-05" db="EMBL/GenBank/DDBJ databases">
        <title>Draft genome sequence of Scytalidium lignicola DSM 105466, a ubiquitous saprotrophic fungus.</title>
        <authorList>
            <person name="Buettner E."/>
            <person name="Gebauer A.M."/>
            <person name="Hofrichter M."/>
            <person name="Liers C."/>
            <person name="Kellner H."/>
        </authorList>
    </citation>
    <scope>NUCLEOTIDE SEQUENCE [LARGE SCALE GENOMIC DNA]</scope>
    <source>
        <strain evidence="10 11">DSM 105466</strain>
    </source>
</reference>
<evidence type="ECO:0000256" key="5">
    <source>
        <dbReference type="ARBA" id="ARBA00023159"/>
    </source>
</evidence>
<accession>A0A3E2HCP8</accession>
<gene>
    <name evidence="10" type="ORF">B7463_g5168</name>
</gene>
<feature type="region of interest" description="Disordered" evidence="8">
    <location>
        <begin position="117"/>
        <end position="256"/>
    </location>
</feature>
<dbReference type="GO" id="GO:0003711">
    <property type="term" value="F:transcription elongation factor activity"/>
    <property type="evidence" value="ECO:0007669"/>
    <property type="project" value="TreeGrafter"/>
</dbReference>
<proteinExistence type="inferred from homology"/>
<keyword evidence="4" id="KW-0805">Transcription regulation</keyword>
<keyword evidence="6" id="KW-0804">Transcription</keyword>
<evidence type="ECO:0000256" key="7">
    <source>
        <dbReference type="ARBA" id="ARBA00023242"/>
    </source>
</evidence>
<evidence type="ECO:0000256" key="6">
    <source>
        <dbReference type="ARBA" id="ARBA00023163"/>
    </source>
</evidence>